<keyword evidence="16" id="KW-1185">Reference proteome</keyword>
<dbReference type="GO" id="GO:0006779">
    <property type="term" value="P:porphyrin-containing compound biosynthetic process"/>
    <property type="evidence" value="ECO:0007669"/>
    <property type="project" value="InterPro"/>
</dbReference>
<dbReference type="GO" id="GO:0046872">
    <property type="term" value="F:metal ion binding"/>
    <property type="evidence" value="ECO:0007669"/>
    <property type="project" value="UniProtKB-UniRule"/>
</dbReference>
<name>K1JGB7_9GAMM</name>
<dbReference type="SFLD" id="SFLDF00288">
    <property type="entry name" value="HemN-like__clustered_with_nucl"/>
    <property type="match status" value="1"/>
</dbReference>
<dbReference type="PANTHER" id="PTHR13932:SF5">
    <property type="entry name" value="RADICAL S-ADENOSYL METHIONINE DOMAIN-CONTAINING PROTEIN 1, MITOCHONDRIAL"/>
    <property type="match status" value="1"/>
</dbReference>
<dbReference type="PANTHER" id="PTHR13932">
    <property type="entry name" value="COPROPORPHYRINIGEN III OXIDASE"/>
    <property type="match status" value="1"/>
</dbReference>
<keyword evidence="7 13" id="KW-0349">Heme</keyword>
<evidence type="ECO:0000256" key="4">
    <source>
        <dbReference type="ARBA" id="ARBA00017228"/>
    </source>
</evidence>
<keyword evidence="10 13" id="KW-0408">Iron</keyword>
<dbReference type="Pfam" id="PF04055">
    <property type="entry name" value="Radical_SAM"/>
    <property type="match status" value="1"/>
</dbReference>
<keyword evidence="9 13" id="KW-0479">Metal-binding</keyword>
<dbReference type="HOGENOM" id="CLU_027579_2_1_6"/>
<accession>K1JGB7</accession>
<evidence type="ECO:0000256" key="10">
    <source>
        <dbReference type="ARBA" id="ARBA00023004"/>
    </source>
</evidence>
<dbReference type="InterPro" id="IPR006638">
    <property type="entry name" value="Elp3/MiaA/NifB-like_rSAM"/>
</dbReference>
<keyword evidence="12 13" id="KW-0143">Chaperone</keyword>
<keyword evidence="11 13" id="KW-0411">Iron-sulfur</keyword>
<dbReference type="NCBIfam" id="TIGR00539">
    <property type="entry name" value="hemN_rel"/>
    <property type="match status" value="1"/>
</dbReference>
<evidence type="ECO:0000256" key="11">
    <source>
        <dbReference type="ARBA" id="ARBA00023014"/>
    </source>
</evidence>
<dbReference type="SMART" id="SM00729">
    <property type="entry name" value="Elp3"/>
    <property type="match status" value="1"/>
</dbReference>
<dbReference type="PATRIC" id="fig|1073377.4.peg.4472"/>
<evidence type="ECO:0000256" key="9">
    <source>
        <dbReference type="ARBA" id="ARBA00022723"/>
    </source>
</evidence>
<evidence type="ECO:0000256" key="2">
    <source>
        <dbReference type="ARBA" id="ARBA00004496"/>
    </source>
</evidence>
<evidence type="ECO:0000256" key="12">
    <source>
        <dbReference type="ARBA" id="ARBA00023186"/>
    </source>
</evidence>
<dbReference type="GO" id="GO:0051539">
    <property type="term" value="F:4 iron, 4 sulfur cluster binding"/>
    <property type="evidence" value="ECO:0007669"/>
    <property type="project" value="UniProtKB-UniRule"/>
</dbReference>
<evidence type="ECO:0000256" key="7">
    <source>
        <dbReference type="ARBA" id="ARBA00022617"/>
    </source>
</evidence>
<feature type="domain" description="Radical SAM core" evidence="14">
    <location>
        <begin position="1"/>
        <end position="237"/>
    </location>
</feature>
<keyword evidence="6 13" id="KW-0963">Cytoplasm</keyword>
<dbReference type="CDD" id="cd01335">
    <property type="entry name" value="Radical_SAM"/>
    <property type="match status" value="1"/>
</dbReference>
<dbReference type="GO" id="GO:0005737">
    <property type="term" value="C:cytoplasm"/>
    <property type="evidence" value="ECO:0007669"/>
    <property type="project" value="UniProtKB-SubCell"/>
</dbReference>
<dbReference type="InterPro" id="IPR013785">
    <property type="entry name" value="Aldolase_TIM"/>
</dbReference>
<comment type="similarity">
    <text evidence="3">Belongs to the anaerobic coproporphyrinogen-III oxidase family. HemW subfamily.</text>
</comment>
<dbReference type="InterPro" id="IPR007197">
    <property type="entry name" value="rSAM"/>
</dbReference>
<evidence type="ECO:0000256" key="3">
    <source>
        <dbReference type="ARBA" id="ARBA00006100"/>
    </source>
</evidence>
<dbReference type="SFLD" id="SFLDF00562">
    <property type="entry name" value="HemN-like__clustered_with_heat"/>
    <property type="match status" value="1"/>
</dbReference>
<comment type="function">
    <text evidence="13">Probably acts as a heme chaperone, transferring heme to an unknown acceptor. Binds one molecule of heme per monomer, possibly covalently. Binds 1 [4Fe-4S] cluster. The cluster is coordinated with 3 cysteines and an exchangeable S-adenosyl-L-methionine.</text>
</comment>
<dbReference type="RefSeq" id="WP_005309477.1">
    <property type="nucleotide sequence ID" value="NZ_JDWD01000205.1"/>
</dbReference>
<dbReference type="Proteomes" id="UP000005149">
    <property type="component" value="Unassembled WGS sequence"/>
</dbReference>
<evidence type="ECO:0000256" key="1">
    <source>
        <dbReference type="ARBA" id="ARBA00001966"/>
    </source>
</evidence>
<dbReference type="InterPro" id="IPR034505">
    <property type="entry name" value="Coproporphyrinogen-III_oxidase"/>
</dbReference>
<comment type="cofactor">
    <cofactor evidence="1">
        <name>[4Fe-4S] cluster</name>
        <dbReference type="ChEBI" id="CHEBI:49883"/>
    </cofactor>
</comment>
<dbReference type="FunFam" id="3.20.20.70:FF:000124">
    <property type="entry name" value="Heme chaperone HemW"/>
    <property type="match status" value="1"/>
</dbReference>
<dbReference type="InterPro" id="IPR010723">
    <property type="entry name" value="HemN_C"/>
</dbReference>
<dbReference type="AlphaFoldDB" id="K1JGB7"/>
<dbReference type="EMBL" id="AGWR01000043">
    <property type="protein sequence ID" value="EKB25643.1"/>
    <property type="molecule type" value="Genomic_DNA"/>
</dbReference>
<evidence type="ECO:0000256" key="6">
    <source>
        <dbReference type="ARBA" id="ARBA00022490"/>
    </source>
</evidence>
<comment type="subcellular location">
    <subcellularLocation>
        <location evidence="2 13">Cytoplasm</location>
    </subcellularLocation>
</comment>
<evidence type="ECO:0000313" key="15">
    <source>
        <dbReference type="EMBL" id="EKB25643.1"/>
    </source>
</evidence>
<dbReference type="SFLD" id="SFLDG01065">
    <property type="entry name" value="anaerobic_coproporphyrinogen-I"/>
    <property type="match status" value="1"/>
</dbReference>
<evidence type="ECO:0000256" key="13">
    <source>
        <dbReference type="RuleBase" id="RU364116"/>
    </source>
</evidence>
<evidence type="ECO:0000259" key="14">
    <source>
        <dbReference type="PROSITE" id="PS51918"/>
    </source>
</evidence>
<comment type="caution">
    <text evidence="15">The sequence shown here is derived from an EMBL/GenBank/DDBJ whole genome shotgun (WGS) entry which is preliminary data.</text>
</comment>
<dbReference type="SFLD" id="SFLDG01082">
    <property type="entry name" value="B12-binding_domain_containing"/>
    <property type="match status" value="1"/>
</dbReference>
<dbReference type="Pfam" id="PF06969">
    <property type="entry name" value="HemN_C"/>
    <property type="match status" value="1"/>
</dbReference>
<keyword evidence="8 13" id="KW-0949">S-adenosyl-L-methionine</keyword>
<dbReference type="SUPFAM" id="SSF102114">
    <property type="entry name" value="Radical SAM enzymes"/>
    <property type="match status" value="1"/>
</dbReference>
<evidence type="ECO:0000313" key="16">
    <source>
        <dbReference type="Proteomes" id="UP000005149"/>
    </source>
</evidence>
<organism evidence="15 16">
    <name type="scientific">Aeromonas dhakensis</name>
    <dbReference type="NCBI Taxonomy" id="196024"/>
    <lineage>
        <taxon>Bacteria</taxon>
        <taxon>Pseudomonadati</taxon>
        <taxon>Pseudomonadota</taxon>
        <taxon>Gammaproteobacteria</taxon>
        <taxon>Aeromonadales</taxon>
        <taxon>Aeromonadaceae</taxon>
        <taxon>Aeromonas</taxon>
    </lineage>
</organism>
<evidence type="ECO:0000256" key="5">
    <source>
        <dbReference type="ARBA" id="ARBA00022485"/>
    </source>
</evidence>
<protein>
    <recommendedName>
        <fullName evidence="4 13">Heme chaperone HemW</fullName>
    </recommendedName>
</protein>
<proteinExistence type="inferred from homology"/>
<gene>
    <name evidence="15" type="ORF">HMPREF1171_04408</name>
</gene>
<dbReference type="GO" id="GO:0004109">
    <property type="term" value="F:coproporphyrinogen oxidase activity"/>
    <property type="evidence" value="ECO:0007669"/>
    <property type="project" value="InterPro"/>
</dbReference>
<dbReference type="SFLD" id="SFLDS00029">
    <property type="entry name" value="Radical_SAM"/>
    <property type="match status" value="1"/>
</dbReference>
<dbReference type="InterPro" id="IPR004559">
    <property type="entry name" value="HemW-like"/>
</dbReference>
<sequence>MLQLPPLSLYIHVPWCVQKCPYCDFNSHAQKGELPHLEYVAALLEDLEQDLHWAQGRPLSSIFIGGGTPSLLSVEAMQALLDGVRARIALTADCEITMEANPGTVEADKFAGFQRAGINRISIGVQSFQQEKLTRLGRIHGPEEARKAAELAHAIKLPTFNLDLMHGLPDQSLDDALYDLQQAIDCAPPHLSWYQLTIEPNTAFASKPPKLPEDDTLWEIYEQGHAMLTAQGYQQYEISAYAKAGYQCRHNLNYWRFGDYLGIGCGAHGKVTDVVNGQILRTAKVKHPKGYLDPSRPYLDEQWQVSADDLPLEYFMNRFRLFEPAPKAEFEAYTGLPLERVETMLTIAQSKELIEDLGDSWQLTSLGHRYLNVLLELFMDK</sequence>
<keyword evidence="5 13" id="KW-0004">4Fe-4S</keyword>
<dbReference type="InterPro" id="IPR058240">
    <property type="entry name" value="rSAM_sf"/>
</dbReference>
<evidence type="ECO:0000256" key="8">
    <source>
        <dbReference type="ARBA" id="ARBA00022691"/>
    </source>
</evidence>
<dbReference type="Gene3D" id="3.20.20.70">
    <property type="entry name" value="Aldolase class I"/>
    <property type="match status" value="1"/>
</dbReference>
<reference evidence="15 16" key="1">
    <citation type="submission" date="2012-06" db="EMBL/GenBank/DDBJ databases">
        <title>The Genome Sequence of Aeromonas hydrophila SSU.</title>
        <authorList>
            <consortium name="The Broad Institute Genome Sequencing Platform"/>
            <person name="Earl A."/>
            <person name="Ward D."/>
            <person name="Feldgarden M."/>
            <person name="Gevers D."/>
            <person name="Chopra A."/>
            <person name="Walker B."/>
            <person name="Young S.K."/>
            <person name="Zeng Q."/>
            <person name="Gargeya S."/>
            <person name="Fitzgerald M."/>
            <person name="Haas B."/>
            <person name="Abouelleil A."/>
            <person name="Alvarado L."/>
            <person name="Arachchi H.M."/>
            <person name="Berlin A.M."/>
            <person name="Chapman S.B."/>
            <person name="Goldberg J."/>
            <person name="Griggs A."/>
            <person name="Gujja S."/>
            <person name="Hansen M."/>
            <person name="Howarth C."/>
            <person name="Imamovic A."/>
            <person name="Larimer J."/>
            <person name="McCowan C."/>
            <person name="Montmayeur A."/>
            <person name="Murphy C."/>
            <person name="Neiman D."/>
            <person name="Pearson M."/>
            <person name="Priest M."/>
            <person name="Roberts A."/>
            <person name="Saif S."/>
            <person name="Shea T."/>
            <person name="Sisk P."/>
            <person name="Sykes S."/>
            <person name="Wortman J."/>
            <person name="Nusbaum C."/>
            <person name="Birren B."/>
        </authorList>
    </citation>
    <scope>NUCLEOTIDE SEQUENCE [LARGE SCALE GENOMIC DNA]</scope>
    <source>
        <strain evidence="15 16">SSU</strain>
    </source>
</reference>
<dbReference type="PROSITE" id="PS51918">
    <property type="entry name" value="RADICAL_SAM"/>
    <property type="match status" value="1"/>
</dbReference>